<gene>
    <name evidence="2" type="ORF">G2W53_043530</name>
</gene>
<dbReference type="EMBL" id="JAAIUW010000013">
    <property type="protein sequence ID" value="KAF7804419.1"/>
    <property type="molecule type" value="Genomic_DNA"/>
</dbReference>
<proteinExistence type="predicted"/>
<feature type="compositionally biased region" description="Basic and acidic residues" evidence="1">
    <location>
        <begin position="27"/>
        <end position="36"/>
    </location>
</feature>
<sequence length="56" mass="5823">MKRSIRLQCQFGSKSPSFAAGGDDGADSNKGEEAKGETNGIGSENQNDVAFVDAET</sequence>
<feature type="region of interest" description="Disordered" evidence="1">
    <location>
        <begin position="1"/>
        <end position="56"/>
    </location>
</feature>
<protein>
    <submittedName>
        <fullName evidence="2">4-coumarate--CoA ligase-like 7</fullName>
    </submittedName>
</protein>
<keyword evidence="3" id="KW-1185">Reference proteome</keyword>
<keyword evidence="2" id="KW-0436">Ligase</keyword>
<dbReference type="AlphaFoldDB" id="A0A834SVR3"/>
<evidence type="ECO:0000313" key="2">
    <source>
        <dbReference type="EMBL" id="KAF7804419.1"/>
    </source>
</evidence>
<dbReference type="Proteomes" id="UP000634136">
    <property type="component" value="Unassembled WGS sequence"/>
</dbReference>
<dbReference type="GO" id="GO:0016874">
    <property type="term" value="F:ligase activity"/>
    <property type="evidence" value="ECO:0007669"/>
    <property type="project" value="UniProtKB-KW"/>
</dbReference>
<evidence type="ECO:0000256" key="1">
    <source>
        <dbReference type="SAM" id="MobiDB-lite"/>
    </source>
</evidence>
<reference evidence="2" key="1">
    <citation type="submission" date="2020-09" db="EMBL/GenBank/DDBJ databases">
        <title>Genome-Enabled Discovery of Anthraquinone Biosynthesis in Senna tora.</title>
        <authorList>
            <person name="Kang S.-H."/>
            <person name="Pandey R.P."/>
            <person name="Lee C.-M."/>
            <person name="Sim J.-S."/>
            <person name="Jeong J.-T."/>
            <person name="Choi B.-S."/>
            <person name="Jung M."/>
            <person name="Ginzburg D."/>
            <person name="Zhao K."/>
            <person name="Won S.Y."/>
            <person name="Oh T.-J."/>
            <person name="Yu Y."/>
            <person name="Kim N.-H."/>
            <person name="Lee O.R."/>
            <person name="Lee T.-H."/>
            <person name="Bashyal P."/>
            <person name="Kim T.-S."/>
            <person name="Lee W.-H."/>
            <person name="Kawkins C."/>
            <person name="Kim C.-K."/>
            <person name="Kim J.S."/>
            <person name="Ahn B.O."/>
            <person name="Rhee S.Y."/>
            <person name="Sohng J.K."/>
        </authorList>
    </citation>
    <scope>NUCLEOTIDE SEQUENCE</scope>
    <source>
        <tissue evidence="2">Leaf</tissue>
    </source>
</reference>
<accession>A0A834SVR3</accession>
<comment type="caution">
    <text evidence="2">The sequence shown here is derived from an EMBL/GenBank/DDBJ whole genome shotgun (WGS) entry which is preliminary data.</text>
</comment>
<name>A0A834SVR3_9FABA</name>
<organism evidence="2 3">
    <name type="scientific">Senna tora</name>
    <dbReference type="NCBI Taxonomy" id="362788"/>
    <lineage>
        <taxon>Eukaryota</taxon>
        <taxon>Viridiplantae</taxon>
        <taxon>Streptophyta</taxon>
        <taxon>Embryophyta</taxon>
        <taxon>Tracheophyta</taxon>
        <taxon>Spermatophyta</taxon>
        <taxon>Magnoliopsida</taxon>
        <taxon>eudicotyledons</taxon>
        <taxon>Gunneridae</taxon>
        <taxon>Pentapetalae</taxon>
        <taxon>rosids</taxon>
        <taxon>fabids</taxon>
        <taxon>Fabales</taxon>
        <taxon>Fabaceae</taxon>
        <taxon>Caesalpinioideae</taxon>
        <taxon>Cassia clade</taxon>
        <taxon>Senna</taxon>
    </lineage>
</organism>
<evidence type="ECO:0000313" key="3">
    <source>
        <dbReference type="Proteomes" id="UP000634136"/>
    </source>
</evidence>